<dbReference type="PROSITE" id="PS50137">
    <property type="entry name" value="DS_RBD"/>
    <property type="match status" value="1"/>
</dbReference>
<keyword evidence="4" id="KW-1185">Reference proteome</keyword>
<name>A0A0C3BML0_SERVB</name>
<evidence type="ECO:0000313" key="3">
    <source>
        <dbReference type="EMBL" id="KIM33344.1"/>
    </source>
</evidence>
<evidence type="ECO:0000256" key="1">
    <source>
        <dbReference type="PROSITE-ProRule" id="PRU00266"/>
    </source>
</evidence>
<reference evidence="3 4" key="1">
    <citation type="submission" date="2014-04" db="EMBL/GenBank/DDBJ databases">
        <authorList>
            <consortium name="DOE Joint Genome Institute"/>
            <person name="Kuo A."/>
            <person name="Zuccaro A."/>
            <person name="Kohler A."/>
            <person name="Nagy L.G."/>
            <person name="Floudas D."/>
            <person name="Copeland A."/>
            <person name="Barry K.W."/>
            <person name="Cichocki N."/>
            <person name="Veneault-Fourrey C."/>
            <person name="LaButti K."/>
            <person name="Lindquist E.A."/>
            <person name="Lipzen A."/>
            <person name="Lundell T."/>
            <person name="Morin E."/>
            <person name="Murat C."/>
            <person name="Sun H."/>
            <person name="Tunlid A."/>
            <person name="Henrissat B."/>
            <person name="Grigoriev I.V."/>
            <person name="Hibbett D.S."/>
            <person name="Martin F."/>
            <person name="Nordberg H.P."/>
            <person name="Cantor M.N."/>
            <person name="Hua S.X."/>
        </authorList>
    </citation>
    <scope>NUCLEOTIDE SEQUENCE [LARGE SCALE GENOMIC DNA]</scope>
    <source>
        <strain evidence="3 4">MAFF 305830</strain>
    </source>
</reference>
<dbReference type="Gene3D" id="3.30.160.20">
    <property type="match status" value="1"/>
</dbReference>
<feature type="domain" description="DRBM" evidence="2">
    <location>
        <begin position="7"/>
        <end position="74"/>
    </location>
</feature>
<dbReference type="AlphaFoldDB" id="A0A0C3BML0"/>
<reference evidence="4" key="2">
    <citation type="submission" date="2015-01" db="EMBL/GenBank/DDBJ databases">
        <title>Evolutionary Origins and Diversification of the Mycorrhizal Mutualists.</title>
        <authorList>
            <consortium name="DOE Joint Genome Institute"/>
            <consortium name="Mycorrhizal Genomics Consortium"/>
            <person name="Kohler A."/>
            <person name="Kuo A."/>
            <person name="Nagy L.G."/>
            <person name="Floudas D."/>
            <person name="Copeland A."/>
            <person name="Barry K.W."/>
            <person name="Cichocki N."/>
            <person name="Veneault-Fourrey C."/>
            <person name="LaButti K."/>
            <person name="Lindquist E.A."/>
            <person name="Lipzen A."/>
            <person name="Lundell T."/>
            <person name="Morin E."/>
            <person name="Murat C."/>
            <person name="Riley R."/>
            <person name="Ohm R."/>
            <person name="Sun H."/>
            <person name="Tunlid A."/>
            <person name="Henrissat B."/>
            <person name="Grigoriev I.V."/>
            <person name="Hibbett D.S."/>
            <person name="Martin F."/>
        </authorList>
    </citation>
    <scope>NUCLEOTIDE SEQUENCE [LARGE SCALE GENOMIC DNA]</scope>
    <source>
        <strain evidence="4">MAFF 305830</strain>
    </source>
</reference>
<protein>
    <recommendedName>
        <fullName evidence="2">DRBM domain-containing protein</fullName>
    </recommendedName>
</protein>
<evidence type="ECO:0000259" key="2">
    <source>
        <dbReference type="PROSITE" id="PS50137"/>
    </source>
</evidence>
<dbReference type="OrthoDB" id="3246846at2759"/>
<dbReference type="GO" id="GO:0003723">
    <property type="term" value="F:RNA binding"/>
    <property type="evidence" value="ECO:0007669"/>
    <property type="project" value="UniProtKB-UniRule"/>
</dbReference>
<evidence type="ECO:0000313" key="4">
    <source>
        <dbReference type="Proteomes" id="UP000054097"/>
    </source>
</evidence>
<dbReference type="InterPro" id="IPR014720">
    <property type="entry name" value="dsRBD_dom"/>
</dbReference>
<keyword evidence="1" id="KW-0694">RNA-binding</keyword>
<proteinExistence type="predicted"/>
<dbReference type="HOGENOM" id="CLU_2622900_0_0_1"/>
<sequence>MSRQELTYRARINNIKQKYKLDLDYEHTVYGPSQAHVWCGAWVLNNRQIGTGESRTKDGAKEDSAKLAFETLVHLGFRE</sequence>
<dbReference type="Proteomes" id="UP000054097">
    <property type="component" value="Unassembled WGS sequence"/>
</dbReference>
<accession>A0A0C3BML0</accession>
<dbReference type="EMBL" id="KN824278">
    <property type="protein sequence ID" value="KIM33344.1"/>
    <property type="molecule type" value="Genomic_DNA"/>
</dbReference>
<gene>
    <name evidence="3" type="ORF">M408DRAFT_60976</name>
</gene>
<organism evidence="3 4">
    <name type="scientific">Serendipita vermifera MAFF 305830</name>
    <dbReference type="NCBI Taxonomy" id="933852"/>
    <lineage>
        <taxon>Eukaryota</taxon>
        <taxon>Fungi</taxon>
        <taxon>Dikarya</taxon>
        <taxon>Basidiomycota</taxon>
        <taxon>Agaricomycotina</taxon>
        <taxon>Agaricomycetes</taxon>
        <taxon>Sebacinales</taxon>
        <taxon>Serendipitaceae</taxon>
        <taxon>Serendipita</taxon>
    </lineage>
</organism>
<dbReference type="SUPFAM" id="SSF54768">
    <property type="entry name" value="dsRNA-binding domain-like"/>
    <property type="match status" value="1"/>
</dbReference>